<accession>A0AAD1VWH9</accession>
<name>A0AAD1VWH9_PELCU</name>
<dbReference type="AlphaFoldDB" id="A0AAD1VWH9"/>
<keyword evidence="3" id="KW-1185">Reference proteome</keyword>
<feature type="coiled-coil region" evidence="1">
    <location>
        <begin position="88"/>
        <end position="115"/>
    </location>
</feature>
<proteinExistence type="predicted"/>
<protein>
    <submittedName>
        <fullName evidence="2">Uncharacterized protein</fullName>
    </submittedName>
</protein>
<sequence length="133" mass="15006">MVKSGTLTRFLRDSTERDMEAAAVTSKMAGTDLLADSQPQSPQLSECSLKSLEINPDLDIRDLLRNLPSKTDMERMIHKLESTLHSKMAEMGTEIQQLNLKVGDLEEEKDLMQAQITNIRLSHTIHVCHPEAY</sequence>
<dbReference type="Proteomes" id="UP001295444">
    <property type="component" value="Chromosome 03"/>
</dbReference>
<gene>
    <name evidence="2" type="ORF">PECUL_23A041367</name>
</gene>
<dbReference type="EMBL" id="OW240914">
    <property type="protein sequence ID" value="CAH2276090.1"/>
    <property type="molecule type" value="Genomic_DNA"/>
</dbReference>
<reference evidence="2" key="1">
    <citation type="submission" date="2022-03" db="EMBL/GenBank/DDBJ databases">
        <authorList>
            <person name="Alioto T."/>
            <person name="Alioto T."/>
            <person name="Gomez Garrido J."/>
        </authorList>
    </citation>
    <scope>NUCLEOTIDE SEQUENCE</scope>
</reference>
<organism evidence="2 3">
    <name type="scientific">Pelobates cultripes</name>
    <name type="common">Western spadefoot toad</name>
    <dbReference type="NCBI Taxonomy" id="61616"/>
    <lineage>
        <taxon>Eukaryota</taxon>
        <taxon>Metazoa</taxon>
        <taxon>Chordata</taxon>
        <taxon>Craniata</taxon>
        <taxon>Vertebrata</taxon>
        <taxon>Euteleostomi</taxon>
        <taxon>Amphibia</taxon>
        <taxon>Batrachia</taxon>
        <taxon>Anura</taxon>
        <taxon>Pelobatoidea</taxon>
        <taxon>Pelobatidae</taxon>
        <taxon>Pelobates</taxon>
    </lineage>
</organism>
<evidence type="ECO:0000313" key="2">
    <source>
        <dbReference type="EMBL" id="CAH2276090.1"/>
    </source>
</evidence>
<evidence type="ECO:0000313" key="3">
    <source>
        <dbReference type="Proteomes" id="UP001295444"/>
    </source>
</evidence>
<evidence type="ECO:0000256" key="1">
    <source>
        <dbReference type="SAM" id="Coils"/>
    </source>
</evidence>
<keyword evidence="1" id="KW-0175">Coiled coil</keyword>